<evidence type="ECO:0000313" key="2">
    <source>
        <dbReference type="EMBL" id="MCK8490509.1"/>
    </source>
</evidence>
<gene>
    <name evidence="2" type="ORF">M0L20_01525</name>
</gene>
<protein>
    <submittedName>
        <fullName evidence="2">Uncharacterized protein</fullName>
    </submittedName>
</protein>
<sequence>MLRRLPPIIQFIFVSMIGICVGTVVGFVNESMQRPLSAANALIWLFLMIVSGSIVTLVILYGRNNSQ</sequence>
<keyword evidence="1" id="KW-1133">Transmembrane helix</keyword>
<accession>A0ABT0HED9</accession>
<dbReference type="Proteomes" id="UP001202180">
    <property type="component" value="Unassembled WGS sequence"/>
</dbReference>
<evidence type="ECO:0000313" key="3">
    <source>
        <dbReference type="Proteomes" id="UP001202180"/>
    </source>
</evidence>
<keyword evidence="1" id="KW-0472">Membrane</keyword>
<organism evidence="2 3">
    <name type="scientific">Spirosoma liriopis</name>
    <dbReference type="NCBI Taxonomy" id="2937440"/>
    <lineage>
        <taxon>Bacteria</taxon>
        <taxon>Pseudomonadati</taxon>
        <taxon>Bacteroidota</taxon>
        <taxon>Cytophagia</taxon>
        <taxon>Cytophagales</taxon>
        <taxon>Cytophagaceae</taxon>
        <taxon>Spirosoma</taxon>
    </lineage>
</organism>
<keyword evidence="1" id="KW-0812">Transmembrane</keyword>
<feature type="transmembrane region" description="Helical" evidence="1">
    <location>
        <begin position="7"/>
        <end position="29"/>
    </location>
</feature>
<feature type="transmembrane region" description="Helical" evidence="1">
    <location>
        <begin position="41"/>
        <end position="61"/>
    </location>
</feature>
<proteinExistence type="predicted"/>
<name>A0ABT0HED9_9BACT</name>
<dbReference type="EMBL" id="JALPRF010000001">
    <property type="protein sequence ID" value="MCK8490509.1"/>
    <property type="molecule type" value="Genomic_DNA"/>
</dbReference>
<dbReference type="RefSeq" id="WP_248475322.1">
    <property type="nucleotide sequence ID" value="NZ_JALPRF010000001.1"/>
</dbReference>
<evidence type="ECO:0000256" key="1">
    <source>
        <dbReference type="SAM" id="Phobius"/>
    </source>
</evidence>
<keyword evidence="3" id="KW-1185">Reference proteome</keyword>
<comment type="caution">
    <text evidence="2">The sequence shown here is derived from an EMBL/GenBank/DDBJ whole genome shotgun (WGS) entry which is preliminary data.</text>
</comment>
<reference evidence="2 3" key="1">
    <citation type="submission" date="2022-04" db="EMBL/GenBank/DDBJ databases">
        <title>Spirosoma sp. strain RP8 genome sequencing and assembly.</title>
        <authorList>
            <person name="Jung Y."/>
        </authorList>
    </citation>
    <scope>NUCLEOTIDE SEQUENCE [LARGE SCALE GENOMIC DNA]</scope>
    <source>
        <strain evidence="2 3">RP8</strain>
    </source>
</reference>